<evidence type="ECO:0000259" key="3">
    <source>
        <dbReference type="PROSITE" id="PS51304"/>
    </source>
</evidence>
<organism evidence="6">
    <name type="scientific">Nippostrongylus brasiliensis</name>
    <name type="common">Rat hookworm</name>
    <dbReference type="NCBI Taxonomy" id="27835"/>
    <lineage>
        <taxon>Eukaryota</taxon>
        <taxon>Metazoa</taxon>
        <taxon>Ecdysozoa</taxon>
        <taxon>Nematoda</taxon>
        <taxon>Chromadorea</taxon>
        <taxon>Rhabditida</taxon>
        <taxon>Rhabditina</taxon>
        <taxon>Rhabditomorpha</taxon>
        <taxon>Strongyloidea</taxon>
        <taxon>Heligmosomidae</taxon>
        <taxon>Nippostrongylus</taxon>
    </lineage>
</organism>
<gene>
    <name evidence="4" type="ORF">NBR_LOCUS2986</name>
</gene>
<feature type="domain" description="Galectin" evidence="3">
    <location>
        <begin position="1"/>
        <end position="78"/>
    </location>
</feature>
<accession>A0A0N4XKD3</accession>
<dbReference type="EMBL" id="UYSL01003979">
    <property type="protein sequence ID" value="VDL66575.1"/>
    <property type="molecule type" value="Genomic_DNA"/>
</dbReference>
<sequence length="78" mass="8686">MAGQTLNIHGAINADANRVEINLLHGAAQIDPGQAVFHMNLRFDEGKIVMNSYVFAVDIFSYVRCFALIRVYSKADDK</sequence>
<dbReference type="AlphaFoldDB" id="A0A0N4XKD3"/>
<dbReference type="InterPro" id="IPR001079">
    <property type="entry name" value="Galectin_CRD"/>
</dbReference>
<evidence type="ECO:0000256" key="2">
    <source>
        <dbReference type="RuleBase" id="RU102079"/>
    </source>
</evidence>
<dbReference type="SUPFAM" id="SSF49899">
    <property type="entry name" value="Concanavalin A-like lectins/glucanases"/>
    <property type="match status" value="1"/>
</dbReference>
<protein>
    <recommendedName>
        <fullName evidence="2">Galectin</fullName>
    </recommendedName>
</protein>
<dbReference type="Proteomes" id="UP000271162">
    <property type="component" value="Unassembled WGS sequence"/>
</dbReference>
<dbReference type="InterPro" id="IPR013320">
    <property type="entry name" value="ConA-like_dom_sf"/>
</dbReference>
<name>A0A0N4XKD3_NIPBR</name>
<dbReference type="STRING" id="27835.A0A0N4XKD3"/>
<dbReference type="PROSITE" id="PS51304">
    <property type="entry name" value="GALECTIN"/>
    <property type="match status" value="1"/>
</dbReference>
<dbReference type="Gene3D" id="2.60.120.200">
    <property type="match status" value="1"/>
</dbReference>
<evidence type="ECO:0000313" key="4">
    <source>
        <dbReference type="EMBL" id="VDL66575.1"/>
    </source>
</evidence>
<keyword evidence="1 2" id="KW-0430">Lectin</keyword>
<dbReference type="Pfam" id="PF00337">
    <property type="entry name" value="Gal-bind_lectin"/>
    <property type="match status" value="1"/>
</dbReference>
<dbReference type="GO" id="GO:0030246">
    <property type="term" value="F:carbohydrate binding"/>
    <property type="evidence" value="ECO:0007669"/>
    <property type="project" value="UniProtKB-UniRule"/>
</dbReference>
<dbReference type="WBParaSite" id="NBR_0000298501-mRNA-1">
    <property type="protein sequence ID" value="NBR_0000298501-mRNA-1"/>
    <property type="gene ID" value="NBR_0000298501"/>
</dbReference>
<evidence type="ECO:0000313" key="5">
    <source>
        <dbReference type="Proteomes" id="UP000271162"/>
    </source>
</evidence>
<reference evidence="4 5" key="2">
    <citation type="submission" date="2018-11" db="EMBL/GenBank/DDBJ databases">
        <authorList>
            <consortium name="Pathogen Informatics"/>
        </authorList>
    </citation>
    <scope>NUCLEOTIDE SEQUENCE [LARGE SCALE GENOMIC DNA]</scope>
</reference>
<evidence type="ECO:0000313" key="6">
    <source>
        <dbReference type="WBParaSite" id="NBR_0000298501-mRNA-1"/>
    </source>
</evidence>
<evidence type="ECO:0000256" key="1">
    <source>
        <dbReference type="ARBA" id="ARBA00022734"/>
    </source>
</evidence>
<proteinExistence type="predicted"/>
<keyword evidence="5" id="KW-1185">Reference proteome</keyword>
<reference evidence="6" key="1">
    <citation type="submission" date="2017-02" db="UniProtKB">
        <authorList>
            <consortium name="WormBaseParasite"/>
        </authorList>
    </citation>
    <scope>IDENTIFICATION</scope>
</reference>